<gene>
    <name evidence="3" type="ORF">B0I21_103181</name>
</gene>
<dbReference type="GO" id="GO:0008236">
    <property type="term" value="F:serine-type peptidase activity"/>
    <property type="evidence" value="ECO:0007669"/>
    <property type="project" value="InterPro"/>
</dbReference>
<comment type="caution">
    <text evidence="3">The sequence shown here is derived from an EMBL/GenBank/DDBJ whole genome shotgun (WGS) entry which is preliminary data.</text>
</comment>
<dbReference type="InterPro" id="IPR005151">
    <property type="entry name" value="Tail-specific_protease"/>
</dbReference>
<keyword evidence="4" id="KW-1185">Reference proteome</keyword>
<dbReference type="Pfam" id="PF03572">
    <property type="entry name" value="Peptidase_S41"/>
    <property type="match status" value="1"/>
</dbReference>
<dbReference type="SUPFAM" id="SSF52096">
    <property type="entry name" value="ClpP/crotonase"/>
    <property type="match status" value="1"/>
</dbReference>
<keyword evidence="1" id="KW-0732">Signal</keyword>
<dbReference type="AlphaFoldDB" id="A0A4R7D6T5"/>
<name>A0A4R7D6T5_9SPHI</name>
<feature type="domain" description="Tail specific protease" evidence="2">
    <location>
        <begin position="356"/>
        <end position="567"/>
    </location>
</feature>
<protein>
    <submittedName>
        <fullName evidence="3">Peptidase S41-like protein</fullName>
    </submittedName>
</protein>
<dbReference type="Gene3D" id="3.90.226.10">
    <property type="entry name" value="2-enoyl-CoA Hydratase, Chain A, domain 1"/>
    <property type="match status" value="1"/>
</dbReference>
<dbReference type="Proteomes" id="UP000294752">
    <property type="component" value="Unassembled WGS sequence"/>
</dbReference>
<dbReference type="EMBL" id="SNZV01000003">
    <property type="protein sequence ID" value="TDS14686.1"/>
    <property type="molecule type" value="Genomic_DNA"/>
</dbReference>
<evidence type="ECO:0000313" key="4">
    <source>
        <dbReference type="Proteomes" id="UP000294752"/>
    </source>
</evidence>
<evidence type="ECO:0000313" key="3">
    <source>
        <dbReference type="EMBL" id="TDS14686.1"/>
    </source>
</evidence>
<accession>A0A4R7D6T5</accession>
<organism evidence="3 4">
    <name type="scientific">Sphingobacterium paludis</name>
    <dbReference type="NCBI Taxonomy" id="1476465"/>
    <lineage>
        <taxon>Bacteria</taxon>
        <taxon>Pseudomonadati</taxon>
        <taxon>Bacteroidota</taxon>
        <taxon>Sphingobacteriia</taxon>
        <taxon>Sphingobacteriales</taxon>
        <taxon>Sphingobacteriaceae</taxon>
        <taxon>Sphingobacterium</taxon>
    </lineage>
</organism>
<proteinExistence type="predicted"/>
<feature type="signal peptide" evidence="1">
    <location>
        <begin position="1"/>
        <end position="20"/>
    </location>
</feature>
<sequence length="597" mass="67800">MLFRILLLGCALLFWTFSLAQEKETLAVNHNEVEQAIRMHEPYRARYYLLKDRVYQIAVEQHGIDLSLTLMDSKGKLLAEKDSPNGRFGLEKLVYSPDSSAYYTLSIHPLDYKENTAEGSFRLRTTSITDTLTRFTKHALEADFMMLRNAYLETRLGLWYHTFAEFDSLYREQRALIVDGMTALNFYNLVAPFTMQTREGHASIRLSDETNNYFRQYGTYLPLLVKIIDGKVYVLESSDATLKGAEITAINGLKTEDVLQRMFAIEPADGYNITSKMRWVEDIFSSYLLRLYGLCDTYALHVIKPATSKTVSIQIPAVSSKTYSKMRKSFKNVNPLLYFKEPLQIEMDSLSAYARLTINDFGTNWYPGGKAGFKSKMDSAFQKIHDLRINNLVIDLRKNEGGAQGMEDILMSYLIDKKYTKYRYVEVPADSFSFTSMTDYSGKDSVLRAKMGREFFRDVDGRFVNIPGTYEGLSPSPWHFSGRIFILTGGLTFSGGSEFAALAKNHTSAVFLGEETGGGYYGNSSGYFLNFTLPNSGLSGRIPLIKFIVDTPDKSVPFGRGLIPDYEIIPTIGDYLQGKDPVLEQVQRLINRADRRQ</sequence>
<dbReference type="InterPro" id="IPR029045">
    <property type="entry name" value="ClpP/crotonase-like_dom_sf"/>
</dbReference>
<evidence type="ECO:0000259" key="2">
    <source>
        <dbReference type="Pfam" id="PF03572"/>
    </source>
</evidence>
<dbReference type="GO" id="GO:0006508">
    <property type="term" value="P:proteolysis"/>
    <property type="evidence" value="ECO:0007669"/>
    <property type="project" value="InterPro"/>
</dbReference>
<feature type="chain" id="PRO_5020976830" evidence="1">
    <location>
        <begin position="21"/>
        <end position="597"/>
    </location>
</feature>
<reference evidence="3 4" key="1">
    <citation type="submission" date="2019-03" db="EMBL/GenBank/DDBJ databases">
        <title>Genomic Encyclopedia of Type Strains, Phase III (KMG-III): the genomes of soil and plant-associated and newly described type strains.</title>
        <authorList>
            <person name="Whitman W."/>
        </authorList>
    </citation>
    <scope>NUCLEOTIDE SEQUENCE [LARGE SCALE GENOMIC DNA]</scope>
    <source>
        <strain evidence="3 4">CGMCC 1.12801</strain>
    </source>
</reference>
<evidence type="ECO:0000256" key="1">
    <source>
        <dbReference type="SAM" id="SignalP"/>
    </source>
</evidence>